<comment type="similarity">
    <text evidence="1">Belongs to the class-IV pyridoxal-phosphate-dependent aminotransferase family.</text>
</comment>
<dbReference type="InterPro" id="IPR043132">
    <property type="entry name" value="BCAT-like_C"/>
</dbReference>
<evidence type="ECO:0000313" key="3">
    <source>
        <dbReference type="Proteomes" id="UP001500943"/>
    </source>
</evidence>
<evidence type="ECO:0000256" key="1">
    <source>
        <dbReference type="ARBA" id="ARBA00009320"/>
    </source>
</evidence>
<dbReference type="RefSeq" id="WP_343923198.1">
    <property type="nucleotide sequence ID" value="NZ_BAAAKW010000017.1"/>
</dbReference>
<dbReference type="InterPro" id="IPR036038">
    <property type="entry name" value="Aminotransferase-like"/>
</dbReference>
<sequence>MTMDTALSYTAGAAYVGGQIVPIAQAAIPILDLGFLHSDATYDVVHVWNGRFFRLDAHLDRFERGMAKLRMSLPIDRDGIREILHECVRASGLDNAYVELICTRGMAAPGSRDPRDCVNQFYAFAVPFAWVATPEHQKRGLSVHVSSVQRIAPESVDPTVKNYHWLDLVQGLYDAYDHDAETALLSDAEGNVVEGPGFNVFAVTAGVLVTPKSGVLEGITRKTALEIGAQLGVELGLRVEERALPYGELTSASEVFVTSTAGGIMPVTTIDGRAIGAGVPGPVTQKIGAQYWAMHEDPRYSEPVD</sequence>
<evidence type="ECO:0000313" key="2">
    <source>
        <dbReference type="EMBL" id="GAA1210459.1"/>
    </source>
</evidence>
<proteinExistence type="inferred from homology"/>
<reference evidence="2 3" key="1">
    <citation type="journal article" date="2019" name="Int. J. Syst. Evol. Microbiol.">
        <title>The Global Catalogue of Microorganisms (GCM) 10K type strain sequencing project: providing services to taxonomists for standard genome sequencing and annotation.</title>
        <authorList>
            <consortium name="The Broad Institute Genomics Platform"/>
            <consortium name="The Broad Institute Genome Sequencing Center for Infectious Disease"/>
            <person name="Wu L."/>
            <person name="Ma J."/>
        </authorList>
    </citation>
    <scope>NUCLEOTIDE SEQUENCE [LARGE SCALE GENOMIC DNA]</scope>
    <source>
        <strain evidence="2 3">JCM 12762</strain>
    </source>
</reference>
<dbReference type="InterPro" id="IPR050571">
    <property type="entry name" value="Class-IV_PLP-Dep_Aminotrnsfr"/>
</dbReference>
<keyword evidence="3" id="KW-1185">Reference proteome</keyword>
<gene>
    <name evidence="2" type="ORF">GCM10009655_06920</name>
</gene>
<dbReference type="PANTHER" id="PTHR42743:SF11">
    <property type="entry name" value="AMINODEOXYCHORISMATE LYASE"/>
    <property type="match status" value="1"/>
</dbReference>
<dbReference type="Gene3D" id="3.30.470.10">
    <property type="match status" value="1"/>
</dbReference>
<dbReference type="Pfam" id="PF01063">
    <property type="entry name" value="Aminotran_4"/>
    <property type="match status" value="1"/>
</dbReference>
<dbReference type="PANTHER" id="PTHR42743">
    <property type="entry name" value="AMINO-ACID AMINOTRANSFERASE"/>
    <property type="match status" value="1"/>
</dbReference>
<name>A0ABN1VI53_9MICO</name>
<dbReference type="Gene3D" id="3.20.10.10">
    <property type="entry name" value="D-amino Acid Aminotransferase, subunit A, domain 2"/>
    <property type="match status" value="1"/>
</dbReference>
<dbReference type="Proteomes" id="UP001500943">
    <property type="component" value="Unassembled WGS sequence"/>
</dbReference>
<keyword evidence="2" id="KW-0032">Aminotransferase</keyword>
<keyword evidence="2" id="KW-0808">Transferase</keyword>
<dbReference type="EMBL" id="BAAAKW010000017">
    <property type="protein sequence ID" value="GAA1210459.1"/>
    <property type="molecule type" value="Genomic_DNA"/>
</dbReference>
<dbReference type="InterPro" id="IPR043131">
    <property type="entry name" value="BCAT-like_N"/>
</dbReference>
<dbReference type="GO" id="GO:0008483">
    <property type="term" value="F:transaminase activity"/>
    <property type="evidence" value="ECO:0007669"/>
    <property type="project" value="UniProtKB-KW"/>
</dbReference>
<dbReference type="SUPFAM" id="SSF56752">
    <property type="entry name" value="D-aminoacid aminotransferase-like PLP-dependent enzymes"/>
    <property type="match status" value="1"/>
</dbReference>
<accession>A0ABN1VI53</accession>
<organism evidence="2 3">
    <name type="scientific">Rhodoglobus aureus</name>
    <dbReference type="NCBI Taxonomy" id="191497"/>
    <lineage>
        <taxon>Bacteria</taxon>
        <taxon>Bacillati</taxon>
        <taxon>Actinomycetota</taxon>
        <taxon>Actinomycetes</taxon>
        <taxon>Micrococcales</taxon>
        <taxon>Microbacteriaceae</taxon>
        <taxon>Rhodoglobus</taxon>
    </lineage>
</organism>
<comment type="caution">
    <text evidence="2">The sequence shown here is derived from an EMBL/GenBank/DDBJ whole genome shotgun (WGS) entry which is preliminary data.</text>
</comment>
<protein>
    <submittedName>
        <fullName evidence="2">D-amino acid aminotransferase</fullName>
    </submittedName>
</protein>
<dbReference type="InterPro" id="IPR001544">
    <property type="entry name" value="Aminotrans_IV"/>
</dbReference>